<sequence>MGLFERMIRDNVDEYMREGIRMHVMGDSSRRPVSLQKAAREAEEMTSNNSRLHLIITLCYSGRWEIVQACRELARKVQANLLRPEDIDESLLAGSLRRASRPGSSRALTC</sequence>
<organism evidence="2">
    <name type="scientific">Arundo donax</name>
    <name type="common">Giant reed</name>
    <name type="synonym">Donax arundinaceus</name>
    <dbReference type="NCBI Taxonomy" id="35708"/>
    <lineage>
        <taxon>Eukaryota</taxon>
        <taxon>Viridiplantae</taxon>
        <taxon>Streptophyta</taxon>
        <taxon>Embryophyta</taxon>
        <taxon>Tracheophyta</taxon>
        <taxon>Spermatophyta</taxon>
        <taxon>Magnoliopsida</taxon>
        <taxon>Liliopsida</taxon>
        <taxon>Poales</taxon>
        <taxon>Poaceae</taxon>
        <taxon>PACMAD clade</taxon>
        <taxon>Arundinoideae</taxon>
        <taxon>Arundineae</taxon>
        <taxon>Arundo</taxon>
    </lineage>
</organism>
<dbReference type="Gene3D" id="3.40.1180.10">
    <property type="entry name" value="Decaprenyl diphosphate synthase-like"/>
    <property type="match status" value="1"/>
</dbReference>
<evidence type="ECO:0000256" key="1">
    <source>
        <dbReference type="ARBA" id="ARBA00022679"/>
    </source>
</evidence>
<dbReference type="EMBL" id="GBRH01239117">
    <property type="protein sequence ID" value="JAD58778.1"/>
    <property type="molecule type" value="Transcribed_RNA"/>
</dbReference>
<dbReference type="InterPro" id="IPR036424">
    <property type="entry name" value="UPP_synth-like_sf"/>
</dbReference>
<reference evidence="2" key="1">
    <citation type="submission" date="2014-09" db="EMBL/GenBank/DDBJ databases">
        <authorList>
            <person name="Magalhaes I.L.F."/>
            <person name="Oliveira U."/>
            <person name="Santos F.R."/>
            <person name="Vidigal T.H.D.A."/>
            <person name="Brescovit A.D."/>
            <person name="Santos A.J."/>
        </authorList>
    </citation>
    <scope>NUCLEOTIDE SEQUENCE</scope>
    <source>
        <tissue evidence="2">Shoot tissue taken approximately 20 cm above the soil surface</tissue>
    </source>
</reference>
<dbReference type="SUPFAM" id="SSF64005">
    <property type="entry name" value="Undecaprenyl diphosphate synthase"/>
    <property type="match status" value="1"/>
</dbReference>
<keyword evidence="1" id="KW-0808">Transferase</keyword>
<dbReference type="GO" id="GO:0016094">
    <property type="term" value="P:polyprenol biosynthetic process"/>
    <property type="evidence" value="ECO:0007669"/>
    <property type="project" value="TreeGrafter"/>
</dbReference>
<dbReference type="PANTHER" id="PTHR10291:SF23">
    <property type="entry name" value="ALKYL TRANSFERASE"/>
    <property type="match status" value="1"/>
</dbReference>
<dbReference type="GO" id="GO:0045547">
    <property type="term" value="F:ditrans,polycis-polyprenyl diphosphate synthase [(2E,6E)-farnesyl diphosphate specific] activity"/>
    <property type="evidence" value="ECO:0007669"/>
    <property type="project" value="TreeGrafter"/>
</dbReference>
<proteinExistence type="predicted"/>
<dbReference type="PANTHER" id="PTHR10291">
    <property type="entry name" value="DEHYDRODOLICHYL DIPHOSPHATE SYNTHASE FAMILY MEMBER"/>
    <property type="match status" value="1"/>
</dbReference>
<dbReference type="InterPro" id="IPR001441">
    <property type="entry name" value="UPP_synth-like"/>
</dbReference>
<protein>
    <submittedName>
        <fullName evidence="2">Uncharacterized protein</fullName>
    </submittedName>
</protein>
<dbReference type="AlphaFoldDB" id="A0A0A9B9D5"/>
<reference evidence="2" key="2">
    <citation type="journal article" date="2015" name="Data Brief">
        <title>Shoot transcriptome of the giant reed, Arundo donax.</title>
        <authorList>
            <person name="Barrero R.A."/>
            <person name="Guerrero F.D."/>
            <person name="Moolhuijzen P."/>
            <person name="Goolsby J.A."/>
            <person name="Tidwell J."/>
            <person name="Bellgard S.E."/>
            <person name="Bellgard M.I."/>
        </authorList>
    </citation>
    <scope>NUCLEOTIDE SEQUENCE</scope>
    <source>
        <tissue evidence="2">Shoot tissue taken approximately 20 cm above the soil surface</tissue>
    </source>
</reference>
<name>A0A0A9B9D5_ARUDO</name>
<accession>A0A0A9B9D5</accession>
<dbReference type="Pfam" id="PF01255">
    <property type="entry name" value="Prenyltransf"/>
    <property type="match status" value="1"/>
</dbReference>
<evidence type="ECO:0000313" key="2">
    <source>
        <dbReference type="EMBL" id="JAD58778.1"/>
    </source>
</evidence>